<comment type="caution">
    <text evidence="18">The sequence shown here is derived from an EMBL/GenBank/DDBJ whole genome shotgun (WGS) entry which is preliminary data.</text>
</comment>
<dbReference type="Pfam" id="PF13774">
    <property type="entry name" value="Longin"/>
    <property type="match status" value="1"/>
</dbReference>
<dbReference type="GO" id="GO:0006888">
    <property type="term" value="P:endoplasmic reticulum to Golgi vesicle-mediated transport"/>
    <property type="evidence" value="ECO:0007669"/>
    <property type="project" value="InterPro"/>
</dbReference>
<dbReference type="CDD" id="cd15866">
    <property type="entry name" value="R-SNARE_SEC22"/>
    <property type="match status" value="1"/>
</dbReference>
<evidence type="ECO:0000259" key="17">
    <source>
        <dbReference type="PROSITE" id="PS50892"/>
    </source>
</evidence>
<evidence type="ECO:0000256" key="1">
    <source>
        <dbReference type="ARBA" id="ARBA00004156"/>
    </source>
</evidence>
<dbReference type="Gene3D" id="3.30.450.50">
    <property type="entry name" value="Longin domain"/>
    <property type="match status" value="1"/>
</dbReference>
<dbReference type="SUPFAM" id="SSF58038">
    <property type="entry name" value="SNARE fusion complex"/>
    <property type="match status" value="1"/>
</dbReference>
<keyword evidence="11 14" id="KW-0175">Coiled coil</keyword>
<feature type="transmembrane region" description="Helical" evidence="15">
    <location>
        <begin position="195"/>
        <end position="214"/>
    </location>
</feature>
<evidence type="ECO:0000256" key="6">
    <source>
        <dbReference type="ARBA" id="ARBA00022692"/>
    </source>
</evidence>
<protein>
    <recommendedName>
        <fullName evidence="20">Longin domain-containing protein</fullName>
    </recommendedName>
</protein>
<dbReference type="GO" id="GO:0030659">
    <property type="term" value="C:cytoplasmic vesicle membrane"/>
    <property type="evidence" value="ECO:0007669"/>
    <property type="project" value="UniProtKB-SubCell"/>
</dbReference>
<keyword evidence="12 15" id="KW-0472">Membrane</keyword>
<dbReference type="CDD" id="cd14824">
    <property type="entry name" value="Longin"/>
    <property type="match status" value="1"/>
</dbReference>
<comment type="similarity">
    <text evidence="4">Belongs to the synaptobrevin family.</text>
</comment>
<evidence type="ECO:0000256" key="4">
    <source>
        <dbReference type="ARBA" id="ARBA00008025"/>
    </source>
</evidence>
<evidence type="ECO:0000256" key="2">
    <source>
        <dbReference type="ARBA" id="ARBA00004163"/>
    </source>
</evidence>
<dbReference type="InterPro" id="IPR010908">
    <property type="entry name" value="Longin_dom"/>
</dbReference>
<name>A0A8J4V098_9MYCE</name>
<evidence type="ECO:0000256" key="15">
    <source>
        <dbReference type="SAM" id="Phobius"/>
    </source>
</evidence>
<dbReference type="PANTHER" id="PTHR45837">
    <property type="entry name" value="VESICLE-TRAFFICKING PROTEIN SEC22B"/>
    <property type="match status" value="1"/>
</dbReference>
<dbReference type="SUPFAM" id="SSF64356">
    <property type="entry name" value="SNARE-like"/>
    <property type="match status" value="1"/>
</dbReference>
<evidence type="ECO:0008006" key="20">
    <source>
        <dbReference type="Google" id="ProtNLM"/>
    </source>
</evidence>
<keyword evidence="7" id="KW-0256">Endoplasmic reticulum</keyword>
<dbReference type="InterPro" id="IPR044565">
    <property type="entry name" value="Sec22"/>
</dbReference>
<feature type="domain" description="Longin" evidence="16">
    <location>
        <begin position="6"/>
        <end position="118"/>
    </location>
</feature>
<dbReference type="GO" id="GO:0015031">
    <property type="term" value="P:protein transport"/>
    <property type="evidence" value="ECO:0007669"/>
    <property type="project" value="UniProtKB-KW"/>
</dbReference>
<evidence type="ECO:0000256" key="5">
    <source>
        <dbReference type="ARBA" id="ARBA00022448"/>
    </source>
</evidence>
<evidence type="ECO:0000259" key="16">
    <source>
        <dbReference type="PROSITE" id="PS50859"/>
    </source>
</evidence>
<evidence type="ECO:0000313" key="19">
    <source>
        <dbReference type="Proteomes" id="UP000695562"/>
    </source>
</evidence>
<dbReference type="EMBL" id="AJWJ01000103">
    <property type="protein sequence ID" value="KAF2075360.1"/>
    <property type="molecule type" value="Genomic_DNA"/>
</dbReference>
<keyword evidence="5" id="KW-0813">Transport</keyword>
<gene>
    <name evidence="18" type="ORF">CYY_003336</name>
</gene>
<evidence type="ECO:0000256" key="10">
    <source>
        <dbReference type="ARBA" id="ARBA00023034"/>
    </source>
</evidence>
<comment type="subcellular location">
    <subcellularLocation>
        <location evidence="1">Cytoplasmic vesicle membrane</location>
    </subcellularLocation>
    <subcellularLocation>
        <location evidence="2">Endoplasmic reticulum membrane</location>
        <topology evidence="2">Single-pass type IV membrane protein</topology>
    </subcellularLocation>
    <subcellularLocation>
        <location evidence="3">Golgi apparatus membrane</location>
    </subcellularLocation>
</comment>
<dbReference type="PROSITE" id="PS50859">
    <property type="entry name" value="LONGIN"/>
    <property type="match status" value="1"/>
</dbReference>
<dbReference type="GO" id="GO:0005484">
    <property type="term" value="F:SNAP receptor activity"/>
    <property type="evidence" value="ECO:0007669"/>
    <property type="project" value="InterPro"/>
</dbReference>
<evidence type="ECO:0000256" key="8">
    <source>
        <dbReference type="ARBA" id="ARBA00022927"/>
    </source>
</evidence>
<accession>A0A8J4V098</accession>
<dbReference type="OrthoDB" id="1719357at2759"/>
<sequence length="215" mass="25362">MVLFALLCRISDGLMLSESMDRLEPSLDKFIEQGKSIIKRLSRVSDKACTIEASDSRYYFAYLIENDVCYLTFCEKSYPKKLAFKFLEEIYKEFDTSYGFEVPLAKRPYQFVKFESFITKTKNVYIDTRSQKNLSDISVELRDVHKIMSKNIKDIVGRGEKLNDVNDKSEILLAESIKYEKETVKLQSQLFLKKYGPILILFLFVLIIYFKFYYF</sequence>
<keyword evidence="8" id="KW-0653">Protein transport</keyword>
<dbReference type="GO" id="GO:0006890">
    <property type="term" value="P:retrograde vesicle-mediated transport, Golgi to endoplasmic reticulum"/>
    <property type="evidence" value="ECO:0007669"/>
    <property type="project" value="InterPro"/>
</dbReference>
<organism evidence="18 19">
    <name type="scientific">Polysphondylium violaceum</name>
    <dbReference type="NCBI Taxonomy" id="133409"/>
    <lineage>
        <taxon>Eukaryota</taxon>
        <taxon>Amoebozoa</taxon>
        <taxon>Evosea</taxon>
        <taxon>Eumycetozoa</taxon>
        <taxon>Dictyostelia</taxon>
        <taxon>Dictyosteliales</taxon>
        <taxon>Dictyosteliaceae</taxon>
        <taxon>Polysphondylium</taxon>
    </lineage>
</organism>
<dbReference type="Proteomes" id="UP000695562">
    <property type="component" value="Unassembled WGS sequence"/>
</dbReference>
<evidence type="ECO:0000256" key="14">
    <source>
        <dbReference type="PROSITE-ProRule" id="PRU00290"/>
    </source>
</evidence>
<dbReference type="Pfam" id="PF00957">
    <property type="entry name" value="Synaptobrevin"/>
    <property type="match status" value="1"/>
</dbReference>
<evidence type="ECO:0000256" key="3">
    <source>
        <dbReference type="ARBA" id="ARBA00004394"/>
    </source>
</evidence>
<dbReference type="InterPro" id="IPR042855">
    <property type="entry name" value="V_SNARE_CC"/>
</dbReference>
<dbReference type="GO" id="GO:0005789">
    <property type="term" value="C:endoplasmic reticulum membrane"/>
    <property type="evidence" value="ECO:0007669"/>
    <property type="project" value="UniProtKB-SubCell"/>
</dbReference>
<dbReference type="SMART" id="SM01270">
    <property type="entry name" value="Longin"/>
    <property type="match status" value="1"/>
</dbReference>
<evidence type="ECO:0000256" key="13">
    <source>
        <dbReference type="ARBA" id="ARBA00023329"/>
    </source>
</evidence>
<evidence type="ECO:0000256" key="9">
    <source>
        <dbReference type="ARBA" id="ARBA00022989"/>
    </source>
</evidence>
<dbReference type="InterPro" id="IPR011012">
    <property type="entry name" value="Longin-like_dom_sf"/>
</dbReference>
<evidence type="ECO:0000313" key="18">
    <source>
        <dbReference type="EMBL" id="KAF2075360.1"/>
    </source>
</evidence>
<dbReference type="PROSITE" id="PS50892">
    <property type="entry name" value="V_SNARE"/>
    <property type="match status" value="1"/>
</dbReference>
<dbReference type="AlphaFoldDB" id="A0A8J4V098"/>
<feature type="domain" description="V-SNARE coiled-coil homology" evidence="17">
    <location>
        <begin position="133"/>
        <end position="193"/>
    </location>
</feature>
<evidence type="ECO:0000256" key="12">
    <source>
        <dbReference type="ARBA" id="ARBA00023136"/>
    </source>
</evidence>
<reference evidence="18" key="1">
    <citation type="submission" date="2020-01" db="EMBL/GenBank/DDBJ databases">
        <title>Development of genomics and gene disruption for Polysphondylium violaceum indicates a role for the polyketide synthase stlB in stalk morphogenesis.</title>
        <authorList>
            <person name="Narita B."/>
            <person name="Kawabe Y."/>
            <person name="Kin K."/>
            <person name="Saito T."/>
            <person name="Gibbs R."/>
            <person name="Kuspa A."/>
            <person name="Muzny D."/>
            <person name="Queller D."/>
            <person name="Richards S."/>
            <person name="Strassman J."/>
            <person name="Sucgang R."/>
            <person name="Worley K."/>
            <person name="Schaap P."/>
        </authorList>
    </citation>
    <scope>NUCLEOTIDE SEQUENCE</scope>
    <source>
        <strain evidence="18">QSvi11</strain>
    </source>
</reference>
<keyword evidence="6 15" id="KW-0812">Transmembrane</keyword>
<proteinExistence type="inferred from homology"/>
<keyword evidence="9 15" id="KW-1133">Transmembrane helix</keyword>
<dbReference type="Gene3D" id="1.20.5.110">
    <property type="match status" value="1"/>
</dbReference>
<evidence type="ECO:0000256" key="11">
    <source>
        <dbReference type="ARBA" id="ARBA00023054"/>
    </source>
</evidence>
<dbReference type="GO" id="GO:0000139">
    <property type="term" value="C:Golgi membrane"/>
    <property type="evidence" value="ECO:0007669"/>
    <property type="project" value="UniProtKB-SubCell"/>
</dbReference>
<keyword evidence="13" id="KW-0968">Cytoplasmic vesicle</keyword>
<evidence type="ECO:0000256" key="7">
    <source>
        <dbReference type="ARBA" id="ARBA00022824"/>
    </source>
</evidence>
<keyword evidence="19" id="KW-1185">Reference proteome</keyword>
<keyword evidence="10" id="KW-0333">Golgi apparatus</keyword>